<dbReference type="Proteomes" id="UP000078559">
    <property type="component" value="Chromosome 1"/>
</dbReference>
<dbReference type="OrthoDB" id="5379420at2759"/>
<feature type="compositionally biased region" description="Pro residues" evidence="1">
    <location>
        <begin position="55"/>
        <end position="67"/>
    </location>
</feature>
<dbReference type="Gene3D" id="1.25.40.10">
    <property type="entry name" value="Tetratricopeptide repeat domain"/>
    <property type="match status" value="1"/>
</dbReference>
<dbReference type="SMR" id="A0A194VKP4"/>
<sequence>MSSLFTSGQSARRLLLLASGRVRPSQHPIPPTSTSITLPQGIKRRKYAIKLNTARPPPTPSSPPSPATPSASKLSARGVQGEPPRWIFSPADVPPLPEWIHGLESLNNSELSPMQCMEAAQRYVSTATQYESSWRPRLEKDYGLSPYLLHWLGIVLMSANTAPRWRLGTHMLRSASELGYAPSTLTLVRVFTSMSGDMAAKAAKSKIYMEADKRFQQLLNKGADPDALTLQGLILAKSGGKDRSMRALEAFERAEKAWEVRAGAEGSKPADSGEISSSSSSPPHDTSGGNPNGVSGGAEGPDAEEVSLPPPREPRWEWEVSSVLGRAGILQKQGRAGEAVALYRVAALELDSPAGFWNLAQLAGGPRDSPERRTYLLKAATSGVTDACRELGALEKMVAGREGLSKEKREEREKMSREWFRLADGEELKSIQDEAMDDETG</sequence>
<dbReference type="EMBL" id="CM003098">
    <property type="protein sequence ID" value="KUI64731.1"/>
    <property type="molecule type" value="Genomic_DNA"/>
</dbReference>
<feature type="compositionally biased region" description="Gly residues" evidence="1">
    <location>
        <begin position="290"/>
        <end position="299"/>
    </location>
</feature>
<proteinExistence type="predicted"/>
<organism evidence="2 3">
    <name type="scientific">Cytospora mali</name>
    <name type="common">Apple Valsa canker fungus</name>
    <name type="synonym">Valsa mali</name>
    <dbReference type="NCBI Taxonomy" id="578113"/>
    <lineage>
        <taxon>Eukaryota</taxon>
        <taxon>Fungi</taxon>
        <taxon>Dikarya</taxon>
        <taxon>Ascomycota</taxon>
        <taxon>Pezizomycotina</taxon>
        <taxon>Sordariomycetes</taxon>
        <taxon>Sordariomycetidae</taxon>
        <taxon>Diaporthales</taxon>
        <taxon>Cytosporaceae</taxon>
        <taxon>Cytospora</taxon>
    </lineage>
</organism>
<protein>
    <submittedName>
        <fullName evidence="2">Uncharacterized protein</fullName>
    </submittedName>
</protein>
<reference evidence="2" key="1">
    <citation type="submission" date="2014-12" db="EMBL/GenBank/DDBJ databases">
        <title>Genome Sequence of Valsa Canker Pathogens Uncovers a Specific Adaption of Colonization on Woody Bark.</title>
        <authorList>
            <person name="Yin Z."/>
            <person name="Liu H."/>
            <person name="Gao X."/>
            <person name="Li Z."/>
            <person name="Song N."/>
            <person name="Ke X."/>
            <person name="Dai Q."/>
            <person name="Wu Y."/>
            <person name="Sun Y."/>
            <person name="Xu J.-R."/>
            <person name="Kang Z.K."/>
            <person name="Wang L."/>
            <person name="Huang L."/>
        </authorList>
    </citation>
    <scope>NUCLEOTIDE SEQUENCE [LARGE SCALE GENOMIC DNA]</scope>
    <source>
        <strain evidence="2">03-8</strain>
    </source>
</reference>
<feature type="region of interest" description="Disordered" evidence="1">
    <location>
        <begin position="52"/>
        <end position="77"/>
    </location>
</feature>
<keyword evidence="3" id="KW-1185">Reference proteome</keyword>
<feature type="region of interest" description="Disordered" evidence="1">
    <location>
        <begin position="19"/>
        <end position="40"/>
    </location>
</feature>
<dbReference type="InterPro" id="IPR011990">
    <property type="entry name" value="TPR-like_helical_dom_sf"/>
</dbReference>
<accession>A0A194VKP4</accession>
<dbReference type="AlphaFoldDB" id="A0A194VKP4"/>
<evidence type="ECO:0000313" key="3">
    <source>
        <dbReference type="Proteomes" id="UP000078559"/>
    </source>
</evidence>
<evidence type="ECO:0000256" key="1">
    <source>
        <dbReference type="SAM" id="MobiDB-lite"/>
    </source>
</evidence>
<evidence type="ECO:0000313" key="2">
    <source>
        <dbReference type="EMBL" id="KUI64731.1"/>
    </source>
</evidence>
<name>A0A194VKP4_CYTMA</name>
<gene>
    <name evidence="2" type="ORF">VM1G_00245</name>
</gene>
<feature type="region of interest" description="Disordered" evidence="1">
    <location>
        <begin position="261"/>
        <end position="314"/>
    </location>
</feature>